<dbReference type="SUPFAM" id="SSF103481">
    <property type="entry name" value="Multidrug resistance efflux transporter EmrE"/>
    <property type="match status" value="2"/>
</dbReference>
<feature type="transmembrane region" description="Helical" evidence="2">
    <location>
        <begin position="221"/>
        <end position="242"/>
    </location>
</feature>
<feature type="domain" description="EamA" evidence="3">
    <location>
        <begin position="161"/>
        <end position="295"/>
    </location>
</feature>
<dbReference type="InterPro" id="IPR037185">
    <property type="entry name" value="EmrE-like"/>
</dbReference>
<comment type="caution">
    <text evidence="4">The sequence shown here is derived from an EMBL/GenBank/DDBJ whole genome shotgun (WGS) entry which is preliminary data.</text>
</comment>
<accession>A0A934V2U9</accession>
<dbReference type="RefSeq" id="WP_200314957.1">
    <property type="nucleotide sequence ID" value="NZ_JAENJH010000001.1"/>
</dbReference>
<keyword evidence="2" id="KW-0472">Membrane</keyword>
<feature type="transmembrane region" description="Helical" evidence="2">
    <location>
        <begin position="42"/>
        <end position="61"/>
    </location>
</feature>
<feature type="transmembrane region" description="Helical" evidence="2">
    <location>
        <begin position="159"/>
        <end position="178"/>
    </location>
</feature>
<evidence type="ECO:0000313" key="4">
    <source>
        <dbReference type="EMBL" id="MBK1783552.1"/>
    </source>
</evidence>
<protein>
    <submittedName>
        <fullName evidence="4">DMT family transporter</fullName>
    </submittedName>
</protein>
<proteinExistence type="inferred from homology"/>
<sequence length="317" mass="32208">MVNPRNLLPPVLTGSPAAWVALGAGSLSVSAVLIALADVSAATAAFYRCVLALVLLAPLLVRELRRHGPVGPAMLGTALVGGAFLGLDFLLWNVSIGDVGAGISTVLVNLQVVLFPLVMRVLAGVPLARRFLVALPVLLLGVALAGGVVGTGGVGGNPVRGTVFALLAALAYSGYLYFSRDCGERFPRHLVTLVFTATASAAAVAGVAGVATTGISVDLPLRAWVCLALVALFGQALGWLLIGAGLPRLAPALSSTLLLLQPAGATLLGALVLDEVPSVTQFAGCVTVLATVWLLASGRSRRHRTEREAEPAPAAVG</sequence>
<feature type="transmembrane region" description="Helical" evidence="2">
    <location>
        <begin position="99"/>
        <end position="119"/>
    </location>
</feature>
<dbReference type="PANTHER" id="PTHR22911">
    <property type="entry name" value="ACYL-MALONYL CONDENSING ENZYME-RELATED"/>
    <property type="match status" value="1"/>
</dbReference>
<dbReference type="Pfam" id="PF00892">
    <property type="entry name" value="EamA"/>
    <property type="match status" value="2"/>
</dbReference>
<keyword evidence="5" id="KW-1185">Reference proteome</keyword>
<comment type="similarity">
    <text evidence="1">Belongs to the EamA transporter family.</text>
</comment>
<feature type="transmembrane region" description="Helical" evidence="2">
    <location>
        <begin position="12"/>
        <end position="36"/>
    </location>
</feature>
<feature type="transmembrane region" description="Helical" evidence="2">
    <location>
        <begin position="131"/>
        <end position="153"/>
    </location>
</feature>
<evidence type="ECO:0000313" key="5">
    <source>
        <dbReference type="Proteomes" id="UP000635245"/>
    </source>
</evidence>
<feature type="transmembrane region" description="Helical" evidence="2">
    <location>
        <begin position="73"/>
        <end position="93"/>
    </location>
</feature>
<reference evidence="4" key="1">
    <citation type="submission" date="2020-12" db="EMBL/GenBank/DDBJ databases">
        <title>Prauserella sp. ASG 168, a novel actinomycete isolated from cave rock.</title>
        <authorList>
            <person name="Suriyachadkun C."/>
        </authorList>
    </citation>
    <scope>NUCLEOTIDE SEQUENCE</scope>
    <source>
        <strain evidence="4">ASG 168</strain>
    </source>
</reference>
<evidence type="ECO:0000256" key="1">
    <source>
        <dbReference type="ARBA" id="ARBA00007362"/>
    </source>
</evidence>
<feature type="domain" description="EamA" evidence="3">
    <location>
        <begin position="19"/>
        <end position="145"/>
    </location>
</feature>
<dbReference type="AlphaFoldDB" id="A0A934V2U9"/>
<evidence type="ECO:0000256" key="2">
    <source>
        <dbReference type="SAM" id="Phobius"/>
    </source>
</evidence>
<gene>
    <name evidence="4" type="ORF">JHE00_04375</name>
</gene>
<dbReference type="EMBL" id="JAENJH010000001">
    <property type="protein sequence ID" value="MBK1783552.1"/>
    <property type="molecule type" value="Genomic_DNA"/>
</dbReference>
<name>A0A934V2U9_9PSEU</name>
<evidence type="ECO:0000259" key="3">
    <source>
        <dbReference type="Pfam" id="PF00892"/>
    </source>
</evidence>
<feature type="transmembrane region" description="Helical" evidence="2">
    <location>
        <begin position="279"/>
        <end position="296"/>
    </location>
</feature>
<dbReference type="GO" id="GO:0016020">
    <property type="term" value="C:membrane"/>
    <property type="evidence" value="ECO:0007669"/>
    <property type="project" value="InterPro"/>
</dbReference>
<keyword evidence="2" id="KW-1133">Transmembrane helix</keyword>
<dbReference type="Proteomes" id="UP000635245">
    <property type="component" value="Unassembled WGS sequence"/>
</dbReference>
<dbReference type="InterPro" id="IPR000620">
    <property type="entry name" value="EamA_dom"/>
</dbReference>
<feature type="transmembrane region" description="Helical" evidence="2">
    <location>
        <begin position="249"/>
        <end position="273"/>
    </location>
</feature>
<keyword evidence="2" id="KW-0812">Transmembrane</keyword>
<feature type="transmembrane region" description="Helical" evidence="2">
    <location>
        <begin position="190"/>
        <end position="215"/>
    </location>
</feature>
<organism evidence="4 5">
    <name type="scientific">Prauserella cavernicola</name>
    <dbReference type="NCBI Taxonomy" id="2800127"/>
    <lineage>
        <taxon>Bacteria</taxon>
        <taxon>Bacillati</taxon>
        <taxon>Actinomycetota</taxon>
        <taxon>Actinomycetes</taxon>
        <taxon>Pseudonocardiales</taxon>
        <taxon>Pseudonocardiaceae</taxon>
        <taxon>Prauserella</taxon>
    </lineage>
</organism>